<sequence>MTPRSIVWVLDQIQQTAGWDRVKAIFATGNEGTLAGLYKNYNGKIFAKTGTLSNTVALSGYLFTKSGKQLIFSVMVNAHQTSAGNIRKALENFVTAVIEGD</sequence>
<keyword evidence="3" id="KW-0121">Carboxypeptidase</keyword>
<dbReference type="Pfam" id="PF02113">
    <property type="entry name" value="Peptidase_S13"/>
    <property type="match status" value="1"/>
</dbReference>
<keyword evidence="3" id="KW-0645">Protease</keyword>
<dbReference type="GO" id="GO:0009002">
    <property type="term" value="F:serine-type D-Ala-D-Ala carboxypeptidase activity"/>
    <property type="evidence" value="ECO:0007669"/>
    <property type="project" value="UniProtKB-EC"/>
</dbReference>
<reference evidence="3 4" key="1">
    <citation type="submission" date="2023-10" db="EMBL/GenBank/DDBJ databases">
        <authorList>
            <person name="Wang X.X."/>
        </authorList>
    </citation>
    <scope>NUCLEOTIDE SEQUENCE [LARGE SCALE GENOMIC DNA]</scope>
    <source>
        <strain evidence="3 4">NBRC 12816</strain>
    </source>
</reference>
<evidence type="ECO:0000256" key="1">
    <source>
        <dbReference type="ARBA" id="ARBA00006096"/>
    </source>
</evidence>
<feature type="non-terminal residue" evidence="3">
    <location>
        <position position="101"/>
    </location>
</feature>
<dbReference type="EC" id="3.4.16.4" evidence="3"/>
<name>A0ABU4K4D5_9ACTN</name>
<dbReference type="EMBL" id="JAWJZF010000315">
    <property type="protein sequence ID" value="MDX2292619.1"/>
    <property type="molecule type" value="Genomic_DNA"/>
</dbReference>
<dbReference type="Gene3D" id="3.40.710.10">
    <property type="entry name" value="DD-peptidase/beta-lactamase superfamily"/>
    <property type="match status" value="1"/>
</dbReference>
<keyword evidence="4" id="KW-1185">Reference proteome</keyword>
<dbReference type="PANTHER" id="PTHR30023">
    <property type="entry name" value="D-ALANYL-D-ALANINE CARBOXYPEPTIDASE"/>
    <property type="match status" value="1"/>
</dbReference>
<comment type="similarity">
    <text evidence="1">Belongs to the peptidase S13 family.</text>
</comment>
<gene>
    <name evidence="3" type="ORF">R2363_10580</name>
</gene>
<organism evidence="3 4">
    <name type="scientific">Streptomyces roseolus</name>
    <dbReference type="NCBI Taxonomy" id="67358"/>
    <lineage>
        <taxon>Bacteria</taxon>
        <taxon>Bacillati</taxon>
        <taxon>Actinomycetota</taxon>
        <taxon>Actinomycetes</taxon>
        <taxon>Kitasatosporales</taxon>
        <taxon>Streptomycetaceae</taxon>
        <taxon>Streptomyces</taxon>
    </lineage>
</organism>
<dbReference type="Proteomes" id="UP001278571">
    <property type="component" value="Unassembled WGS sequence"/>
</dbReference>
<proteinExistence type="inferred from homology"/>
<evidence type="ECO:0000313" key="3">
    <source>
        <dbReference type="EMBL" id="MDX2292619.1"/>
    </source>
</evidence>
<accession>A0ABU4K4D5</accession>
<keyword evidence="2 3" id="KW-0378">Hydrolase</keyword>
<dbReference type="PANTHER" id="PTHR30023:SF0">
    <property type="entry name" value="PENICILLIN-SENSITIVE CARBOXYPEPTIDASE A"/>
    <property type="match status" value="1"/>
</dbReference>
<evidence type="ECO:0000313" key="4">
    <source>
        <dbReference type="Proteomes" id="UP001278571"/>
    </source>
</evidence>
<dbReference type="InterPro" id="IPR012338">
    <property type="entry name" value="Beta-lactam/transpept-like"/>
</dbReference>
<protein>
    <submittedName>
        <fullName evidence="3">D-alanyl-D-alanine carboxypeptidase</fullName>
        <ecNumber evidence="3">3.4.16.4</ecNumber>
    </submittedName>
</protein>
<dbReference type="SUPFAM" id="SSF56601">
    <property type="entry name" value="beta-lactamase/transpeptidase-like"/>
    <property type="match status" value="1"/>
</dbReference>
<comment type="caution">
    <text evidence="3">The sequence shown here is derived from an EMBL/GenBank/DDBJ whole genome shotgun (WGS) entry which is preliminary data.</text>
</comment>
<dbReference type="InterPro" id="IPR000667">
    <property type="entry name" value="Peptidase_S13"/>
</dbReference>
<evidence type="ECO:0000256" key="2">
    <source>
        <dbReference type="ARBA" id="ARBA00022801"/>
    </source>
</evidence>